<dbReference type="PROSITE" id="PS50929">
    <property type="entry name" value="ABC_TM1F"/>
    <property type="match status" value="2"/>
</dbReference>
<evidence type="ECO:0000259" key="12">
    <source>
        <dbReference type="PROSITE" id="PS50893"/>
    </source>
</evidence>
<dbReference type="InterPro" id="IPR044726">
    <property type="entry name" value="ABCC_6TM_D2"/>
</dbReference>
<evidence type="ECO:0000256" key="1">
    <source>
        <dbReference type="ARBA" id="ARBA00004141"/>
    </source>
</evidence>
<dbReference type="InterPro" id="IPR003593">
    <property type="entry name" value="AAA+_ATPase"/>
</dbReference>
<dbReference type="Pfam" id="PF00005">
    <property type="entry name" value="ABC_tran"/>
    <property type="match status" value="2"/>
</dbReference>
<evidence type="ECO:0000256" key="10">
    <source>
        <dbReference type="SAM" id="MobiDB-lite"/>
    </source>
</evidence>
<dbReference type="InterPro" id="IPR027417">
    <property type="entry name" value="P-loop_NTPase"/>
</dbReference>
<evidence type="ECO:0000313" key="15">
    <source>
        <dbReference type="Proteomes" id="UP001362999"/>
    </source>
</evidence>
<keyword evidence="9" id="KW-0325">Glycoprotein</keyword>
<dbReference type="GO" id="GO:0140359">
    <property type="term" value="F:ABC-type transporter activity"/>
    <property type="evidence" value="ECO:0007669"/>
    <property type="project" value="InterPro"/>
</dbReference>
<evidence type="ECO:0000256" key="3">
    <source>
        <dbReference type="ARBA" id="ARBA00022692"/>
    </source>
</evidence>
<keyword evidence="7 11" id="KW-1133">Transmembrane helix</keyword>
<dbReference type="FunFam" id="3.40.50.300:FF:000838">
    <property type="entry name" value="ABC multidrug transporter (Eurofung)"/>
    <property type="match status" value="1"/>
</dbReference>
<reference evidence="14 15" key="1">
    <citation type="journal article" date="2024" name="J Genomics">
        <title>Draft genome sequencing and assembly of Favolaschia claudopus CIRM-BRFM 2984 isolated from oak limbs.</title>
        <authorList>
            <person name="Navarro D."/>
            <person name="Drula E."/>
            <person name="Chaduli D."/>
            <person name="Cazenave R."/>
            <person name="Ahrendt S."/>
            <person name="Wang J."/>
            <person name="Lipzen A."/>
            <person name="Daum C."/>
            <person name="Barry K."/>
            <person name="Grigoriev I.V."/>
            <person name="Favel A."/>
            <person name="Rosso M.N."/>
            <person name="Martin F."/>
        </authorList>
    </citation>
    <scope>NUCLEOTIDE SEQUENCE [LARGE SCALE GENOMIC DNA]</scope>
    <source>
        <strain evidence="14 15">CIRM-BRFM 2984</strain>
    </source>
</reference>
<dbReference type="SMART" id="SM00382">
    <property type="entry name" value="AAA"/>
    <property type="match status" value="2"/>
</dbReference>
<dbReference type="PROSITE" id="PS00211">
    <property type="entry name" value="ABC_TRANSPORTER_1"/>
    <property type="match status" value="2"/>
</dbReference>
<evidence type="ECO:0000313" key="14">
    <source>
        <dbReference type="EMBL" id="KAK6988890.1"/>
    </source>
</evidence>
<accession>A0AAV9ZQP9</accession>
<dbReference type="PANTHER" id="PTHR24223:SF399">
    <property type="entry name" value="ABC TRANSPORTER ATNG"/>
    <property type="match status" value="1"/>
</dbReference>
<keyword evidence="15" id="KW-1185">Reference proteome</keyword>
<keyword evidence="14" id="KW-0378">Hydrolase</keyword>
<dbReference type="InterPro" id="IPR017871">
    <property type="entry name" value="ABC_transporter-like_CS"/>
</dbReference>
<dbReference type="InterPro" id="IPR044746">
    <property type="entry name" value="ABCC_6TM_D1"/>
</dbReference>
<feature type="transmembrane region" description="Helical" evidence="11">
    <location>
        <begin position="57"/>
        <end position="80"/>
    </location>
</feature>
<feature type="transmembrane region" description="Helical" evidence="11">
    <location>
        <begin position="183"/>
        <end position="203"/>
    </location>
</feature>
<evidence type="ECO:0000256" key="7">
    <source>
        <dbReference type="ARBA" id="ARBA00022989"/>
    </source>
</evidence>
<evidence type="ECO:0000256" key="2">
    <source>
        <dbReference type="ARBA" id="ARBA00022448"/>
    </source>
</evidence>
<evidence type="ECO:0000256" key="4">
    <source>
        <dbReference type="ARBA" id="ARBA00022737"/>
    </source>
</evidence>
<feature type="transmembrane region" description="Helical" evidence="11">
    <location>
        <begin position="366"/>
        <end position="384"/>
    </location>
</feature>
<evidence type="ECO:0000256" key="5">
    <source>
        <dbReference type="ARBA" id="ARBA00022741"/>
    </source>
</evidence>
<feature type="transmembrane region" description="Helical" evidence="11">
    <location>
        <begin position="26"/>
        <end position="45"/>
    </location>
</feature>
<dbReference type="InterPro" id="IPR003439">
    <property type="entry name" value="ABC_transporter-like_ATP-bd"/>
</dbReference>
<comment type="subcellular location">
    <subcellularLocation>
        <location evidence="1">Membrane</location>
        <topology evidence="1">Multi-pass membrane protein</topology>
    </subcellularLocation>
</comment>
<dbReference type="SUPFAM" id="SSF52540">
    <property type="entry name" value="P-loop containing nucleoside triphosphate hydrolases"/>
    <property type="match status" value="2"/>
</dbReference>
<evidence type="ECO:0000256" key="9">
    <source>
        <dbReference type="ARBA" id="ARBA00023180"/>
    </source>
</evidence>
<feature type="transmembrane region" description="Helical" evidence="11">
    <location>
        <begin position="894"/>
        <end position="915"/>
    </location>
</feature>
<feature type="transmembrane region" description="Helical" evidence="11">
    <location>
        <begin position="1027"/>
        <end position="1045"/>
    </location>
</feature>
<dbReference type="PANTHER" id="PTHR24223">
    <property type="entry name" value="ATP-BINDING CASSETTE SUB-FAMILY C"/>
    <property type="match status" value="1"/>
</dbReference>
<feature type="region of interest" description="Disordered" evidence="10">
    <location>
        <begin position="560"/>
        <end position="585"/>
    </location>
</feature>
<sequence>MHLPAFTAAWKPADNALFSSPATVSISVQPAFYIAFGLLASRFYANQRIPPCLPRRLDLLVIMKAFFGLIYAASAIGLFVLGESEARWVLGTRVVTATAFLFTSISEHYHSLAPSTLTTLYSILATAFYAYPLLDLGNVHPVPLSFHFTAAAAASLLILVIFESTSKRDLLLPTYPPPSHEETLSFLSLPFFPTLLPILLAGARRRLLLSELHEIPRPLRADPATDLLEEALRENLNLVRASFRAFTAPFLAPILPRLVVLAMTFAQVTLVEQTILYVSAPSSDPDFSFWLVGAFFVVYTSLAISNYLYAEKINAFLVLYRSALTGSLYAKTLRLTSGAARGVGQGASTTYMSVDVGKVTAGYQTLHELWSAVLTILIACAMLWVKAGVWVMLAPLVFVGGLIWATSFVSRYVGAAQRTWLAAIDTRIKLLTSTLNQLLPIKLGAYTRPLSARVNALRMSEAGALRRFLYLVGGAGTLSNIGPGAAFLVVLAVDVFVRGREGDGGGGGRIDASRLFTLFTIVNILGGPLNIIGQQLPSLFASFASLERIQGFLRLPEKEVEAGESPNSNGAAADHTHDNNNNNTKVEVSMKGCSFAWDLDAEVKPGVPAPATIPIPVLKDITMELVPGELHMVVGSVASGKSSLLMSILGETTRVEGSVRVRARKIALATQTPFIFPGTVRANILLDGPYDETFYDKVIHACGLTQDVEALPRKDMTKLGDKGRTLSGGQRQRLAIARAVYARADLVLLDDVFSALDGETEAHVFASLFGLEGLLKGKTTILVTHGIHHLSSADKVLVMAGGTITHFGTFEEVREAGATLALINTAAEAELTTAPGNDQLAVPKEATTASSAAQDEFIDEDEEAEMEWVNERESRMGAYAFYVRCTGVWRAGSVVAFITMWSMTGIATTAFMGLLANASSHLGLWVLAYGGFVGLNLVLMGLNLTYFGYTLSTFTAPRIHEAALAGVMSSPISWIIKTPVGKILNRFSQDIQVSDMEFPFAFLNFAANVLNICGTFVFIAIATPLLVIALPFLMVFGGYFLRFYLATSKQFRRLETESRSPLYTLFGTTVSGLISVRAFRAEGFFRAQNAALINASQGALHYRLLGQLFLRVFLLWFQTILACGVVILTVSLRNTTSAAFLGVALSRLVSLGLTLSHVLSSYASMENGTVSIDRIEEFAKLPAEETNDEFVVSADPSWPAMGSLAFQDFSVRYRGDLPLALKNLSFELPGGTKIGICGRTGSGKSSTVLSLFRGIDQHLVTGKIVVDDVDISTISLQHLRESMSIVMQDPFLWHGSIRENLDVTNEHPDSEIWDVLKLVEMYDTVSALDDKLDHLVVDEESFSKGQRQLLCLARALLRNKKIIVLDESTSSMDHITDEKIRLVVDTQMQGLTVLAIAHRISSIVNYDKILVLDDGSITEFGEPMELLKNPDSQFARLAATQGIYHPNTVPPTAAVKELTDGTVLVVAEDLVDV</sequence>
<dbReference type="Pfam" id="PF00664">
    <property type="entry name" value="ABC_membrane"/>
    <property type="match status" value="1"/>
</dbReference>
<protein>
    <submittedName>
        <fullName evidence="14">P-loop containing nucleoside triphosphate hydrolase protein</fullName>
    </submittedName>
</protein>
<dbReference type="GO" id="GO:0016020">
    <property type="term" value="C:membrane"/>
    <property type="evidence" value="ECO:0007669"/>
    <property type="project" value="UniProtKB-SubCell"/>
</dbReference>
<keyword evidence="2" id="KW-0813">Transport</keyword>
<evidence type="ECO:0000256" key="11">
    <source>
        <dbReference type="SAM" id="Phobius"/>
    </source>
</evidence>
<dbReference type="Proteomes" id="UP001362999">
    <property type="component" value="Unassembled WGS sequence"/>
</dbReference>
<proteinExistence type="predicted"/>
<feature type="transmembrane region" description="Helical" evidence="11">
    <location>
        <begin position="390"/>
        <end position="409"/>
    </location>
</feature>
<feature type="transmembrane region" description="Helical" evidence="11">
    <location>
        <begin position="468"/>
        <end position="493"/>
    </location>
</feature>
<feature type="transmembrane region" description="Helical" evidence="11">
    <location>
        <begin position="112"/>
        <end position="132"/>
    </location>
</feature>
<dbReference type="EMBL" id="JAWWNJ010000119">
    <property type="protein sequence ID" value="KAK6988890.1"/>
    <property type="molecule type" value="Genomic_DNA"/>
</dbReference>
<evidence type="ECO:0000259" key="13">
    <source>
        <dbReference type="PROSITE" id="PS50929"/>
    </source>
</evidence>
<feature type="domain" description="ABC transporter" evidence="12">
    <location>
        <begin position="1204"/>
        <end position="1439"/>
    </location>
</feature>
<evidence type="ECO:0000256" key="8">
    <source>
        <dbReference type="ARBA" id="ARBA00023136"/>
    </source>
</evidence>
<dbReference type="InterPro" id="IPR011527">
    <property type="entry name" value="ABC1_TM_dom"/>
</dbReference>
<gene>
    <name evidence="14" type="ORF">R3P38DRAFT_2572560</name>
</gene>
<dbReference type="CDD" id="cd03250">
    <property type="entry name" value="ABCC_MRP_domain1"/>
    <property type="match status" value="1"/>
</dbReference>
<feature type="domain" description="ABC transporter" evidence="12">
    <location>
        <begin position="601"/>
        <end position="826"/>
    </location>
</feature>
<evidence type="ECO:0000256" key="6">
    <source>
        <dbReference type="ARBA" id="ARBA00022840"/>
    </source>
</evidence>
<dbReference type="GO" id="GO:0016887">
    <property type="term" value="F:ATP hydrolysis activity"/>
    <property type="evidence" value="ECO:0007669"/>
    <property type="project" value="InterPro"/>
</dbReference>
<dbReference type="SUPFAM" id="SSF90123">
    <property type="entry name" value="ABC transporter transmembrane region"/>
    <property type="match status" value="2"/>
</dbReference>
<feature type="transmembrane region" description="Helical" evidence="11">
    <location>
        <begin position="144"/>
        <end position="162"/>
    </location>
</feature>
<feature type="domain" description="ABC transmembrane type-1" evidence="13">
    <location>
        <begin position="891"/>
        <end position="1167"/>
    </location>
</feature>
<feature type="transmembrane region" description="Helical" evidence="11">
    <location>
        <begin position="1001"/>
        <end position="1021"/>
    </location>
</feature>
<dbReference type="Gene3D" id="3.40.50.300">
    <property type="entry name" value="P-loop containing nucleotide triphosphate hydrolases"/>
    <property type="match status" value="2"/>
</dbReference>
<name>A0AAV9ZQP9_9AGAR</name>
<feature type="domain" description="ABC transmembrane type-1" evidence="13">
    <location>
        <begin position="258"/>
        <end position="541"/>
    </location>
</feature>
<keyword evidence="6" id="KW-0067">ATP-binding</keyword>
<dbReference type="CDD" id="cd18579">
    <property type="entry name" value="ABC_6TM_ABCC_D1"/>
    <property type="match status" value="1"/>
</dbReference>
<dbReference type="CDD" id="cd03244">
    <property type="entry name" value="ABCC_MRP_domain2"/>
    <property type="match status" value="1"/>
</dbReference>
<dbReference type="InterPro" id="IPR050173">
    <property type="entry name" value="ABC_transporter_C-like"/>
</dbReference>
<comment type="caution">
    <text evidence="14">The sequence shown here is derived from an EMBL/GenBank/DDBJ whole genome shotgun (WGS) entry which is preliminary data.</text>
</comment>
<dbReference type="GO" id="GO:0005524">
    <property type="term" value="F:ATP binding"/>
    <property type="evidence" value="ECO:0007669"/>
    <property type="project" value="UniProtKB-KW"/>
</dbReference>
<dbReference type="InterPro" id="IPR036640">
    <property type="entry name" value="ABC1_TM_sf"/>
</dbReference>
<organism evidence="14 15">
    <name type="scientific">Favolaschia claudopus</name>
    <dbReference type="NCBI Taxonomy" id="2862362"/>
    <lineage>
        <taxon>Eukaryota</taxon>
        <taxon>Fungi</taxon>
        <taxon>Dikarya</taxon>
        <taxon>Basidiomycota</taxon>
        <taxon>Agaricomycotina</taxon>
        <taxon>Agaricomycetes</taxon>
        <taxon>Agaricomycetidae</taxon>
        <taxon>Agaricales</taxon>
        <taxon>Marasmiineae</taxon>
        <taxon>Mycenaceae</taxon>
        <taxon>Favolaschia</taxon>
    </lineage>
</organism>
<keyword evidence="8 11" id="KW-0472">Membrane</keyword>
<dbReference type="FunFam" id="3.40.50.300:FF:000973">
    <property type="entry name" value="Multidrug resistance-associated protein 4"/>
    <property type="match status" value="1"/>
</dbReference>
<feature type="transmembrane region" description="Helical" evidence="11">
    <location>
        <begin position="922"/>
        <end position="942"/>
    </location>
</feature>
<dbReference type="PROSITE" id="PS50893">
    <property type="entry name" value="ABC_TRANSPORTER_2"/>
    <property type="match status" value="2"/>
</dbReference>
<feature type="transmembrane region" description="Helical" evidence="11">
    <location>
        <begin position="287"/>
        <end position="309"/>
    </location>
</feature>
<keyword evidence="3 11" id="KW-0812">Transmembrane</keyword>
<dbReference type="Gene3D" id="1.20.1560.10">
    <property type="entry name" value="ABC transporter type 1, transmembrane domain"/>
    <property type="match status" value="2"/>
</dbReference>
<keyword evidence="5" id="KW-0547">Nucleotide-binding</keyword>
<feature type="transmembrane region" description="Helical" evidence="11">
    <location>
        <begin position="1108"/>
        <end position="1132"/>
    </location>
</feature>
<keyword evidence="4" id="KW-0677">Repeat</keyword>
<dbReference type="CDD" id="cd18580">
    <property type="entry name" value="ABC_6TM_ABCC_D2"/>
    <property type="match status" value="1"/>
</dbReference>